<sequence>MSRRTNIGLLVAWLVFATLSLTYVWGGNPDAIPRPPESFSIWLSNLYGAQDAEDIGKLDVLYMLLVSFIAVSICTSLALFAWKSLRAQ</sequence>
<comment type="caution">
    <text evidence="2">The sequence shown here is derived from an EMBL/GenBank/DDBJ whole genome shotgun (WGS) entry which is preliminary data.</text>
</comment>
<dbReference type="EMBL" id="QJPH01000278">
    <property type="protein sequence ID" value="PZN80800.1"/>
    <property type="molecule type" value="Genomic_DNA"/>
</dbReference>
<evidence type="ECO:0000313" key="2">
    <source>
        <dbReference type="EMBL" id="PZN80800.1"/>
    </source>
</evidence>
<proteinExistence type="predicted"/>
<keyword evidence="1" id="KW-1133">Transmembrane helix</keyword>
<feature type="transmembrane region" description="Helical" evidence="1">
    <location>
        <begin position="60"/>
        <end position="82"/>
    </location>
</feature>
<gene>
    <name evidence="2" type="ORF">DM484_09535</name>
</gene>
<reference evidence="2 3" key="1">
    <citation type="journal article" date="2018" name="Aquat. Microb. Ecol.">
        <title>Gammaproteobacterial methanotrophs dominate.</title>
        <authorList>
            <person name="Rissanen A.J."/>
            <person name="Saarenheimo J."/>
            <person name="Tiirola M."/>
            <person name="Peura S."/>
            <person name="Aalto S.L."/>
            <person name="Karvinen A."/>
            <person name="Nykanen H."/>
        </authorList>
    </citation>
    <scope>NUCLEOTIDE SEQUENCE [LARGE SCALE GENOMIC DNA]</scope>
    <source>
        <strain evidence="2">AMbin10</strain>
    </source>
</reference>
<accession>A0A2W4T0B3</accession>
<organism evidence="2 3">
    <name type="scientific">Candidatus Methylumidiphilus alinenensis</name>
    <dbReference type="NCBI Taxonomy" id="2202197"/>
    <lineage>
        <taxon>Bacteria</taxon>
        <taxon>Pseudomonadati</taxon>
        <taxon>Pseudomonadota</taxon>
        <taxon>Gammaproteobacteria</taxon>
        <taxon>Methylococcales</taxon>
        <taxon>Candidatus Methylumidiphilus</taxon>
    </lineage>
</organism>
<name>A0A2W4T0B3_9GAMM</name>
<keyword evidence="1" id="KW-0812">Transmembrane</keyword>
<keyword evidence="1" id="KW-0472">Membrane</keyword>
<dbReference type="Proteomes" id="UP000249396">
    <property type="component" value="Unassembled WGS sequence"/>
</dbReference>
<evidence type="ECO:0000256" key="1">
    <source>
        <dbReference type="SAM" id="Phobius"/>
    </source>
</evidence>
<protein>
    <submittedName>
        <fullName evidence="2">Uncharacterized protein</fullName>
    </submittedName>
</protein>
<evidence type="ECO:0000313" key="3">
    <source>
        <dbReference type="Proteomes" id="UP000249396"/>
    </source>
</evidence>
<dbReference type="AlphaFoldDB" id="A0A2W4T0B3"/>